<dbReference type="RefSeq" id="WP_132647892.1">
    <property type="nucleotide sequence ID" value="NZ_CP181386.1"/>
</dbReference>
<name>A0A4R2MA00_RUBGE</name>
<proteinExistence type="predicted"/>
<evidence type="ECO:0000313" key="2">
    <source>
        <dbReference type="Proteomes" id="UP000295106"/>
    </source>
</evidence>
<organism evidence="1 2">
    <name type="scientific">Rubrivivax gelatinosus</name>
    <name type="common">Rhodocyclus gelatinosus</name>
    <name type="synonym">Rhodopseudomonas gelatinosa</name>
    <dbReference type="NCBI Taxonomy" id="28068"/>
    <lineage>
        <taxon>Bacteria</taxon>
        <taxon>Pseudomonadati</taxon>
        <taxon>Pseudomonadota</taxon>
        <taxon>Betaproteobacteria</taxon>
        <taxon>Burkholderiales</taxon>
        <taxon>Sphaerotilaceae</taxon>
        <taxon>Rubrivivax</taxon>
    </lineage>
</organism>
<evidence type="ECO:0000313" key="1">
    <source>
        <dbReference type="EMBL" id="TCP01835.1"/>
    </source>
</evidence>
<dbReference type="PANTHER" id="PTHR35609:SF1">
    <property type="entry name" value="MACRO DOMAIN-CONTAINING PROTEIN"/>
    <property type="match status" value="1"/>
</dbReference>
<dbReference type="OrthoDB" id="1452819at2"/>
<dbReference type="AlphaFoldDB" id="A0A4R2MA00"/>
<accession>A0A4R2MA00</accession>
<dbReference type="GeneID" id="99683923"/>
<dbReference type="Proteomes" id="UP000295106">
    <property type="component" value="Unassembled WGS sequence"/>
</dbReference>
<gene>
    <name evidence="1" type="ORF">EV684_108176</name>
</gene>
<sequence>MDWFSRLTGFAEPAADELRRRLHWRDGRLHAPEAGRSWAVGELELVTLGTLRGRAAALPPAPPPRCRVVQGDVRALHRDPALAGALFQVASQFNLLEMIGPEVTPDEGVTRYEHDRTQGPACAMACGAATLVRHYFVPVDGRPGQTATRQLDALAGLGEALAAATGRPREALWAMRNGYALPSADGLAAIDAHLAALDDAGLDALRTRLAIGVHRDVEVTDVATPPGPVVSQAFCSALPVAYSRHRGAPWARFATLVLEAAYEATLWEARLAAAAGKPPRVLLTQLGGGAFGNDEAWITAAMRRAFASPAAAGLDLRLVSYGPPSKALLDLADEVG</sequence>
<comment type="caution">
    <text evidence="1">The sequence shown here is derived from an EMBL/GenBank/DDBJ whole genome shotgun (WGS) entry which is preliminary data.</text>
</comment>
<reference evidence="1 2" key="1">
    <citation type="submission" date="2019-03" db="EMBL/GenBank/DDBJ databases">
        <title>Genomic Encyclopedia of Type Strains, Phase IV (KMG-IV): sequencing the most valuable type-strain genomes for metagenomic binning, comparative biology and taxonomic classification.</title>
        <authorList>
            <person name="Goeker M."/>
        </authorList>
    </citation>
    <scope>NUCLEOTIDE SEQUENCE [LARGE SCALE GENOMIC DNA]</scope>
    <source>
        <strain evidence="1 2">DSM 1709</strain>
    </source>
</reference>
<dbReference type="PANTHER" id="PTHR35609">
    <property type="entry name" value="MACRO DOMAIN-CONTAINING PROTEIN"/>
    <property type="match status" value="1"/>
</dbReference>
<dbReference type="EMBL" id="SLXD01000008">
    <property type="protein sequence ID" value="TCP01835.1"/>
    <property type="molecule type" value="Genomic_DNA"/>
</dbReference>
<protein>
    <submittedName>
        <fullName evidence="1">Uncharacterized protein</fullName>
    </submittedName>
</protein>